<dbReference type="AlphaFoldDB" id="A0A0N9LS47"/>
<dbReference type="PANTHER" id="PTHR11487">
    <property type="entry name" value="THIOESTERASE"/>
    <property type="match status" value="1"/>
</dbReference>
<dbReference type="Pfam" id="PF00975">
    <property type="entry name" value="Thioesterase"/>
    <property type="match status" value="1"/>
</dbReference>
<dbReference type="PANTHER" id="PTHR11487:SF0">
    <property type="entry name" value="S-ACYL FATTY ACID SYNTHASE THIOESTERASE, MEDIUM CHAIN"/>
    <property type="match status" value="1"/>
</dbReference>
<evidence type="ECO:0000259" key="2">
    <source>
        <dbReference type="Pfam" id="PF00975"/>
    </source>
</evidence>
<protein>
    <submittedName>
        <fullName evidence="3">Var1</fullName>
    </submittedName>
</protein>
<dbReference type="Gene3D" id="3.40.50.1820">
    <property type="entry name" value="alpha/beta hydrolase"/>
    <property type="match status" value="1"/>
</dbReference>
<organism evidence="3">
    <name type="scientific">Variovorax paradoxus</name>
    <dbReference type="NCBI Taxonomy" id="34073"/>
    <lineage>
        <taxon>Bacteria</taxon>
        <taxon>Pseudomonadati</taxon>
        <taxon>Pseudomonadota</taxon>
        <taxon>Betaproteobacteria</taxon>
        <taxon>Burkholderiales</taxon>
        <taxon>Comamonadaceae</taxon>
        <taxon>Variovorax</taxon>
    </lineage>
</organism>
<accession>A0A0N9LS47</accession>
<dbReference type="InterPro" id="IPR029058">
    <property type="entry name" value="AB_hydrolase_fold"/>
</dbReference>
<comment type="similarity">
    <text evidence="1">Belongs to the thioesterase family.</text>
</comment>
<sequence length="277" mass="30455">MDRHAPQVAARLDGRAAVAAATRQRLRLTHMQASLPLLCLPCAGASATMYLRWRRALPRWIEVVPVELPGRGGRLGERFVDDFDRMVAQLCAEHEGVLRGRYALFGHSMGALLAWGMAQHQRLQHRPLPDALIVSGSAAPSQRDPDRFLDKTDDAALIADLRKQGGTPDELFDSPELLRMTLDTLGADYRLCRSFVHADPAPLPVPLHVLAGRQDDIAPWRMQAWAAETAHVRFTLEGFEGGHFFIRQHETPVLAALARHLAPAVMAGGVDAARALA</sequence>
<proteinExistence type="inferred from homology"/>
<evidence type="ECO:0000313" key="3">
    <source>
        <dbReference type="EMBL" id="ALG65337.1"/>
    </source>
</evidence>
<reference evidence="3" key="1">
    <citation type="journal article" date="2015" name="Nat. Commun.">
        <title>An automated Genomes-to-Natural Products platform (GNP) for the discovery of modular natural products.</title>
        <authorList>
            <person name="Johnston C.W."/>
            <person name="Skinnider M.A."/>
            <person name="Wyatt M.A."/>
            <person name="Li X."/>
            <person name="Ranieri M.R."/>
            <person name="Yang L."/>
            <person name="Zechel D.L."/>
            <person name="Ma B."/>
            <person name="Magarvey N.A."/>
        </authorList>
    </citation>
    <scope>NUCLEOTIDE SEQUENCE</scope>
    <source>
        <strain evidence="3">P4B</strain>
    </source>
</reference>
<name>A0A0N9LS47_VARPD</name>
<evidence type="ECO:0000256" key="1">
    <source>
        <dbReference type="ARBA" id="ARBA00007169"/>
    </source>
</evidence>
<gene>
    <name evidence="3" type="primary">var1</name>
</gene>
<dbReference type="SUPFAM" id="SSF53474">
    <property type="entry name" value="alpha/beta-Hydrolases"/>
    <property type="match status" value="1"/>
</dbReference>
<dbReference type="GO" id="GO:0008610">
    <property type="term" value="P:lipid biosynthetic process"/>
    <property type="evidence" value="ECO:0007669"/>
    <property type="project" value="TreeGrafter"/>
</dbReference>
<dbReference type="EMBL" id="KT362218">
    <property type="protein sequence ID" value="ALG65337.1"/>
    <property type="molecule type" value="Genomic_DNA"/>
</dbReference>
<dbReference type="InterPro" id="IPR012223">
    <property type="entry name" value="TEII"/>
</dbReference>
<feature type="domain" description="Thioesterase" evidence="2">
    <location>
        <begin position="36"/>
        <end position="255"/>
    </location>
</feature>
<dbReference type="InterPro" id="IPR001031">
    <property type="entry name" value="Thioesterase"/>
</dbReference>